<dbReference type="EMBL" id="UINC01161322">
    <property type="protein sequence ID" value="SVD60438.1"/>
    <property type="molecule type" value="Genomic_DNA"/>
</dbReference>
<dbReference type="InterPro" id="IPR029055">
    <property type="entry name" value="Ntn_hydrolases_N"/>
</dbReference>
<organism evidence="1">
    <name type="scientific">marine metagenome</name>
    <dbReference type="NCBI Taxonomy" id="408172"/>
    <lineage>
        <taxon>unclassified sequences</taxon>
        <taxon>metagenomes</taxon>
        <taxon>ecological metagenomes</taxon>
    </lineage>
</organism>
<dbReference type="AlphaFoldDB" id="A0A382WQJ1"/>
<feature type="non-terminal residue" evidence="1">
    <location>
        <position position="1"/>
    </location>
</feature>
<evidence type="ECO:0000313" key="1">
    <source>
        <dbReference type="EMBL" id="SVD60438.1"/>
    </source>
</evidence>
<sequence length="68" mass="7721">RDELIASSKSIDTIKKDLGVDILLYQEIEDLVEAVTRRGDHHIEKSCMACLDGHYVVNGRKVHESIKE</sequence>
<dbReference type="SUPFAM" id="SSF53271">
    <property type="entry name" value="PRTase-like"/>
    <property type="match status" value="1"/>
</dbReference>
<gene>
    <name evidence="1" type="ORF">METZ01_LOCUS413292</name>
</gene>
<protein>
    <recommendedName>
        <fullName evidence="2">Amidophosphoribosyltransferase</fullName>
    </recommendedName>
</protein>
<evidence type="ECO:0008006" key="2">
    <source>
        <dbReference type="Google" id="ProtNLM"/>
    </source>
</evidence>
<dbReference type="Gene3D" id="3.40.50.2020">
    <property type="match status" value="1"/>
</dbReference>
<dbReference type="InterPro" id="IPR029057">
    <property type="entry name" value="PRTase-like"/>
</dbReference>
<proteinExistence type="predicted"/>
<name>A0A382WQJ1_9ZZZZ</name>
<accession>A0A382WQJ1</accession>
<reference evidence="1" key="1">
    <citation type="submission" date="2018-05" db="EMBL/GenBank/DDBJ databases">
        <authorList>
            <person name="Lanie J.A."/>
            <person name="Ng W.-L."/>
            <person name="Kazmierczak K.M."/>
            <person name="Andrzejewski T.M."/>
            <person name="Davidsen T.M."/>
            <person name="Wayne K.J."/>
            <person name="Tettelin H."/>
            <person name="Glass J.I."/>
            <person name="Rusch D."/>
            <person name="Podicherti R."/>
            <person name="Tsui H.-C.T."/>
            <person name="Winkler M.E."/>
        </authorList>
    </citation>
    <scope>NUCLEOTIDE SEQUENCE</scope>
</reference>
<dbReference type="Gene3D" id="3.60.20.10">
    <property type="entry name" value="Glutamine Phosphoribosylpyrophosphate, subunit 1, domain 1"/>
    <property type="match status" value="1"/>
</dbReference>